<gene>
    <name evidence="2" type="ORF">B0T18DRAFT_388155</name>
</gene>
<dbReference type="Proteomes" id="UP001172155">
    <property type="component" value="Unassembled WGS sequence"/>
</dbReference>
<dbReference type="EMBL" id="JAUKUD010000002">
    <property type="protein sequence ID" value="KAK0752138.1"/>
    <property type="molecule type" value="Genomic_DNA"/>
</dbReference>
<feature type="region of interest" description="Disordered" evidence="1">
    <location>
        <begin position="213"/>
        <end position="242"/>
    </location>
</feature>
<feature type="region of interest" description="Disordered" evidence="1">
    <location>
        <begin position="66"/>
        <end position="92"/>
    </location>
</feature>
<feature type="region of interest" description="Disordered" evidence="1">
    <location>
        <begin position="258"/>
        <end position="331"/>
    </location>
</feature>
<feature type="compositionally biased region" description="Polar residues" evidence="1">
    <location>
        <begin position="66"/>
        <end position="91"/>
    </location>
</feature>
<proteinExistence type="predicted"/>
<evidence type="ECO:0000256" key="1">
    <source>
        <dbReference type="SAM" id="MobiDB-lite"/>
    </source>
</evidence>
<dbReference type="AlphaFoldDB" id="A0AA40F6K7"/>
<comment type="caution">
    <text evidence="2">The sequence shown here is derived from an EMBL/GenBank/DDBJ whole genome shotgun (WGS) entry which is preliminary data.</text>
</comment>
<protein>
    <submittedName>
        <fullName evidence="2">Uncharacterized protein</fullName>
    </submittedName>
</protein>
<feature type="region of interest" description="Disordered" evidence="1">
    <location>
        <begin position="129"/>
        <end position="176"/>
    </location>
</feature>
<sequence>MFDVHWDDEARESVGHKKTRGPAKKDRKKDKESRNMRSSISSRSSLSSGDNLKSTSFFGSFGLKMSNSRRGSSKLSPPTVGTNSRTTSLRSQPEIPLPAIAIAHTLVCPIPNDPSIHIGLTPTSCDFDHTAVPSAPPSLVPSEENSTKRSSKDTTLSESTEATAPASPSPAPFKPVVADAAKKGPQLVGDVTAHPPHITVTTEAVSVVEDIEGGHGDSAASKPPAGQISPNTTGSSSRTTSTSTAIQNWFAAVHETGELSPSTVPSESKRFRAIPLPPNLKPPTSKSSIPGPSSTTTTRRKQAAGAPTVNNPSAWRSPAEWESKSSSKLPTPMRRQLHANKGEEQGNPDSLALDLSGMKREVARMAAASENLAITRINEDWGASEHGSFYREAEMERKRWMLSALDRVNKLDRKAEMSEEAKLSDESTADQLLLLLFETQATASYLAAVHDTATITHFAPHPLSEVLFPNVSPLRSPITASLPLPRNWYNEARCLLLPSLLPSSDIPTLLSGIHRCLTLKGVLHLVLIDPLPTRESLGPCMRHWLDDNLLINLEAQFRCTSPNRVFPLWLAKAGLRGDGSVITKVKFNAVHRLDRGEGKSNAVEKSDIEDELRTTTGRSLWKEVWGNFALGQVWWWDDPACVEECARLGTHFEYSVIEAVKEDVT</sequence>
<feature type="compositionally biased region" description="Low complexity" evidence="1">
    <location>
        <begin position="154"/>
        <end position="166"/>
    </location>
</feature>
<evidence type="ECO:0000313" key="2">
    <source>
        <dbReference type="EMBL" id="KAK0752138.1"/>
    </source>
</evidence>
<feature type="compositionally biased region" description="Low complexity" evidence="1">
    <location>
        <begin position="282"/>
        <end position="297"/>
    </location>
</feature>
<evidence type="ECO:0000313" key="3">
    <source>
        <dbReference type="Proteomes" id="UP001172155"/>
    </source>
</evidence>
<feature type="compositionally biased region" description="Basic and acidic residues" evidence="1">
    <location>
        <begin position="1"/>
        <end position="15"/>
    </location>
</feature>
<feature type="compositionally biased region" description="Basic residues" evidence="1">
    <location>
        <begin position="16"/>
        <end position="28"/>
    </location>
</feature>
<organism evidence="2 3">
    <name type="scientific">Schizothecium vesticola</name>
    <dbReference type="NCBI Taxonomy" id="314040"/>
    <lineage>
        <taxon>Eukaryota</taxon>
        <taxon>Fungi</taxon>
        <taxon>Dikarya</taxon>
        <taxon>Ascomycota</taxon>
        <taxon>Pezizomycotina</taxon>
        <taxon>Sordariomycetes</taxon>
        <taxon>Sordariomycetidae</taxon>
        <taxon>Sordariales</taxon>
        <taxon>Schizotheciaceae</taxon>
        <taxon>Schizothecium</taxon>
    </lineage>
</organism>
<accession>A0AA40F6K7</accession>
<keyword evidence="3" id="KW-1185">Reference proteome</keyword>
<reference evidence="2" key="1">
    <citation type="submission" date="2023-06" db="EMBL/GenBank/DDBJ databases">
        <title>Genome-scale phylogeny and comparative genomics of the fungal order Sordariales.</title>
        <authorList>
            <consortium name="Lawrence Berkeley National Laboratory"/>
            <person name="Hensen N."/>
            <person name="Bonometti L."/>
            <person name="Westerberg I."/>
            <person name="Brannstrom I.O."/>
            <person name="Guillou S."/>
            <person name="Cros-Aarteil S."/>
            <person name="Calhoun S."/>
            <person name="Haridas S."/>
            <person name="Kuo A."/>
            <person name="Mondo S."/>
            <person name="Pangilinan J."/>
            <person name="Riley R."/>
            <person name="LaButti K."/>
            <person name="Andreopoulos B."/>
            <person name="Lipzen A."/>
            <person name="Chen C."/>
            <person name="Yanf M."/>
            <person name="Daum C."/>
            <person name="Ng V."/>
            <person name="Clum A."/>
            <person name="Steindorff A."/>
            <person name="Ohm R."/>
            <person name="Martin F."/>
            <person name="Silar P."/>
            <person name="Natvig D."/>
            <person name="Lalanne C."/>
            <person name="Gautier V."/>
            <person name="Ament-velasquez S.L."/>
            <person name="Kruys A."/>
            <person name="Hutchinson M.I."/>
            <person name="Powell A.J."/>
            <person name="Barry K."/>
            <person name="Miller A.N."/>
            <person name="Grigoriev I.V."/>
            <person name="Debuchy R."/>
            <person name="Gladieux P."/>
            <person name="Thoren M.H."/>
            <person name="Johannesson H."/>
        </authorList>
    </citation>
    <scope>NUCLEOTIDE SEQUENCE</scope>
    <source>
        <strain evidence="2">SMH3187-1</strain>
    </source>
</reference>
<feature type="compositionally biased region" description="Low complexity" evidence="1">
    <location>
        <begin position="229"/>
        <end position="242"/>
    </location>
</feature>
<feature type="region of interest" description="Disordered" evidence="1">
    <location>
        <begin position="1"/>
        <end position="51"/>
    </location>
</feature>
<name>A0AA40F6K7_9PEZI</name>
<feature type="compositionally biased region" description="Low complexity" evidence="1">
    <location>
        <begin position="36"/>
        <end position="48"/>
    </location>
</feature>